<dbReference type="EMBL" id="KZ772687">
    <property type="protein sequence ID" value="PTQ45321.1"/>
    <property type="molecule type" value="Genomic_DNA"/>
</dbReference>
<name>A0A2R6XGV5_MARPO</name>
<gene>
    <name evidence="2" type="ORF">MARPO_0015s0119</name>
</gene>
<reference evidence="3" key="1">
    <citation type="journal article" date="2017" name="Cell">
        <title>Insights into land plant evolution garnered from the Marchantia polymorpha genome.</title>
        <authorList>
            <person name="Bowman J.L."/>
            <person name="Kohchi T."/>
            <person name="Yamato K.T."/>
            <person name="Jenkins J."/>
            <person name="Shu S."/>
            <person name="Ishizaki K."/>
            <person name="Yamaoka S."/>
            <person name="Nishihama R."/>
            <person name="Nakamura Y."/>
            <person name="Berger F."/>
            <person name="Adam C."/>
            <person name="Aki S.S."/>
            <person name="Althoff F."/>
            <person name="Araki T."/>
            <person name="Arteaga-Vazquez M.A."/>
            <person name="Balasubrmanian S."/>
            <person name="Barry K."/>
            <person name="Bauer D."/>
            <person name="Boehm C.R."/>
            <person name="Briginshaw L."/>
            <person name="Caballero-Perez J."/>
            <person name="Catarino B."/>
            <person name="Chen F."/>
            <person name="Chiyoda S."/>
            <person name="Chovatia M."/>
            <person name="Davies K.M."/>
            <person name="Delmans M."/>
            <person name="Demura T."/>
            <person name="Dierschke T."/>
            <person name="Dolan L."/>
            <person name="Dorantes-Acosta A.E."/>
            <person name="Eklund D.M."/>
            <person name="Florent S.N."/>
            <person name="Flores-Sandoval E."/>
            <person name="Fujiyama A."/>
            <person name="Fukuzawa H."/>
            <person name="Galik B."/>
            <person name="Grimanelli D."/>
            <person name="Grimwood J."/>
            <person name="Grossniklaus U."/>
            <person name="Hamada T."/>
            <person name="Haseloff J."/>
            <person name="Hetherington A.J."/>
            <person name="Higo A."/>
            <person name="Hirakawa Y."/>
            <person name="Hundley H.N."/>
            <person name="Ikeda Y."/>
            <person name="Inoue K."/>
            <person name="Inoue S.I."/>
            <person name="Ishida S."/>
            <person name="Jia Q."/>
            <person name="Kakita M."/>
            <person name="Kanazawa T."/>
            <person name="Kawai Y."/>
            <person name="Kawashima T."/>
            <person name="Kennedy M."/>
            <person name="Kinose K."/>
            <person name="Kinoshita T."/>
            <person name="Kohara Y."/>
            <person name="Koide E."/>
            <person name="Komatsu K."/>
            <person name="Kopischke S."/>
            <person name="Kubo M."/>
            <person name="Kyozuka J."/>
            <person name="Lagercrantz U."/>
            <person name="Lin S.S."/>
            <person name="Lindquist E."/>
            <person name="Lipzen A.M."/>
            <person name="Lu C.W."/>
            <person name="De Luna E."/>
            <person name="Martienssen R.A."/>
            <person name="Minamino N."/>
            <person name="Mizutani M."/>
            <person name="Mizutani M."/>
            <person name="Mochizuki N."/>
            <person name="Monte I."/>
            <person name="Mosher R."/>
            <person name="Nagasaki H."/>
            <person name="Nakagami H."/>
            <person name="Naramoto S."/>
            <person name="Nishitani K."/>
            <person name="Ohtani M."/>
            <person name="Okamoto T."/>
            <person name="Okumura M."/>
            <person name="Phillips J."/>
            <person name="Pollak B."/>
            <person name="Reinders A."/>
            <person name="Rovekamp M."/>
            <person name="Sano R."/>
            <person name="Sawa S."/>
            <person name="Schmid M.W."/>
            <person name="Shirakawa M."/>
            <person name="Solano R."/>
            <person name="Spunde A."/>
            <person name="Suetsugu N."/>
            <person name="Sugano S."/>
            <person name="Sugiyama A."/>
            <person name="Sun R."/>
            <person name="Suzuki Y."/>
            <person name="Takenaka M."/>
            <person name="Takezawa D."/>
            <person name="Tomogane H."/>
            <person name="Tsuzuki M."/>
            <person name="Ueda T."/>
            <person name="Umeda M."/>
            <person name="Ward J.M."/>
            <person name="Watanabe Y."/>
            <person name="Yazaki K."/>
            <person name="Yokoyama R."/>
            <person name="Yoshitake Y."/>
            <person name="Yotsui I."/>
            <person name="Zachgo S."/>
            <person name="Schmutz J."/>
        </authorList>
    </citation>
    <scope>NUCLEOTIDE SEQUENCE [LARGE SCALE GENOMIC DNA]</scope>
    <source>
        <strain evidence="3">Tak-1</strain>
    </source>
</reference>
<proteinExistence type="predicted"/>
<keyword evidence="3" id="KW-1185">Reference proteome</keyword>
<evidence type="ECO:0000313" key="3">
    <source>
        <dbReference type="Proteomes" id="UP000244005"/>
    </source>
</evidence>
<dbReference type="AlphaFoldDB" id="A0A2R6XGV5"/>
<evidence type="ECO:0000256" key="1">
    <source>
        <dbReference type="SAM" id="MobiDB-lite"/>
    </source>
</evidence>
<dbReference type="Proteomes" id="UP000244005">
    <property type="component" value="Unassembled WGS sequence"/>
</dbReference>
<sequence>MAAAKRTTQMSRRIMTATPLIRKLEAPSGTDHDTETHCSQLRRWKQIPSLSLSLSLVLRFLVEAILIYYGARGSAGRTTACSRWAETGNRQGERKGSLSLPAGKGLVGLSGRQQAGKRNVLERT</sequence>
<organism evidence="2 3">
    <name type="scientific">Marchantia polymorpha</name>
    <name type="common">Common liverwort</name>
    <name type="synonym">Marchantia aquatica</name>
    <dbReference type="NCBI Taxonomy" id="3197"/>
    <lineage>
        <taxon>Eukaryota</taxon>
        <taxon>Viridiplantae</taxon>
        <taxon>Streptophyta</taxon>
        <taxon>Embryophyta</taxon>
        <taxon>Marchantiophyta</taxon>
        <taxon>Marchantiopsida</taxon>
        <taxon>Marchantiidae</taxon>
        <taxon>Marchantiales</taxon>
        <taxon>Marchantiaceae</taxon>
        <taxon>Marchantia</taxon>
    </lineage>
</organism>
<protein>
    <submittedName>
        <fullName evidence="2">Uncharacterized protein</fullName>
    </submittedName>
</protein>
<dbReference type="Gramene" id="Mp2g08340.1">
    <property type="protein sequence ID" value="Mp2g08340.1.cds1"/>
    <property type="gene ID" value="Mp2g08340"/>
</dbReference>
<evidence type="ECO:0000313" key="2">
    <source>
        <dbReference type="EMBL" id="PTQ45321.1"/>
    </source>
</evidence>
<accession>A0A2R6XGV5</accession>
<feature type="region of interest" description="Disordered" evidence="1">
    <location>
        <begin position="86"/>
        <end position="124"/>
    </location>
</feature>